<reference evidence="2" key="1">
    <citation type="journal article" date="2020" name="Plant Biotechnol. J.">
        <title>The pomegranate (Punica granatum L.) draft genome dissects genetic divergence between soft- and hard-seeded cultivars.</title>
        <authorList>
            <person name="Luo X."/>
            <person name="Li H."/>
            <person name="Wu Z."/>
            <person name="Yao W."/>
            <person name="Zhao P."/>
            <person name="Cao D."/>
            <person name="Yu H."/>
            <person name="Li K."/>
            <person name="Poudel K."/>
            <person name="Zhao D."/>
            <person name="Zhang F."/>
            <person name="Xia X."/>
            <person name="Chen L."/>
            <person name="Wang Q."/>
            <person name="Jing D."/>
            <person name="Cao S."/>
        </authorList>
    </citation>
    <scope>NUCLEOTIDE SEQUENCE [LARGE SCALE GENOMIC DNA]</scope>
    <source>
        <strain evidence="2">cv. Tunisia</strain>
    </source>
</reference>
<sequence>MKVEIEGTSLVLPTTPPFPHPHTLPLSHLDSDPNLRVTFRYVRAYLNCPESRLSTRCNDDPFTAISSGLSSALIHYYPFAATLRPCPDNPRRLELFCAPSQGVPLIHAKADCTLESVEYLDGAAMESVFIEQLAPDPSADEMMINPCMLQVTVFKCGGFALGAAINHAMCDGVGATQFFGAVAELARGTGQISIEPIWDRPAHLGPRDPPRITAPIEEFRGRAMVNQEGVGTKVVVREWVHVRDELLERFKSWLVEKCGVSFTTFEALGAFIWRAKVKACGIPLQDNVAFSYSINISKIAKPPLPVGYWGNCCIPIYIYLAVSDLVNKPIWETAGQIRNSKIHATDEHLRSFIDFLELHGFRDRGGLPLGKSSHVSGFTDWRHLGHSKLDFGWGGPVTVVPLSQNILGSDEPCFFLPYSSAGKEKRNGFMVLVNLPESSVAGFREEMDKFIKQDYDF</sequence>
<keyword evidence="2" id="KW-1185">Reference proteome</keyword>
<dbReference type="AlphaFoldDB" id="A0A6P8E2K0"/>
<proteinExistence type="inferred from homology"/>
<name>A0A6P8E2K0_PUNGR</name>
<organism evidence="2 3">
    <name type="scientific">Punica granatum</name>
    <name type="common">Pomegranate</name>
    <dbReference type="NCBI Taxonomy" id="22663"/>
    <lineage>
        <taxon>Eukaryota</taxon>
        <taxon>Viridiplantae</taxon>
        <taxon>Streptophyta</taxon>
        <taxon>Embryophyta</taxon>
        <taxon>Tracheophyta</taxon>
        <taxon>Spermatophyta</taxon>
        <taxon>Magnoliopsida</taxon>
        <taxon>eudicotyledons</taxon>
        <taxon>Gunneridae</taxon>
        <taxon>Pentapetalae</taxon>
        <taxon>rosids</taxon>
        <taxon>malvids</taxon>
        <taxon>Myrtales</taxon>
        <taxon>Lythraceae</taxon>
        <taxon>Punica</taxon>
    </lineage>
</organism>
<dbReference type="GeneID" id="116209569"/>
<accession>A0A6P8E2K0</accession>
<dbReference type="OrthoDB" id="671439at2759"/>
<dbReference type="Gene3D" id="3.30.559.10">
    <property type="entry name" value="Chloramphenicol acetyltransferase-like domain"/>
    <property type="match status" value="2"/>
</dbReference>
<evidence type="ECO:0000313" key="2">
    <source>
        <dbReference type="Proteomes" id="UP000515151"/>
    </source>
</evidence>
<gene>
    <name evidence="3" type="primary">LOC116209569</name>
</gene>
<dbReference type="InterPro" id="IPR023213">
    <property type="entry name" value="CAT-like_dom_sf"/>
</dbReference>
<dbReference type="PANTHER" id="PTHR31147:SF33">
    <property type="entry name" value="N-HYDROXYCINNAMOYL_BENZOYLTRANSFERASE, PUTATIVE-RELATED"/>
    <property type="match status" value="1"/>
</dbReference>
<evidence type="ECO:0000313" key="3">
    <source>
        <dbReference type="RefSeq" id="XP_031399103.1"/>
    </source>
</evidence>
<dbReference type="Proteomes" id="UP000515151">
    <property type="component" value="Chromosome 5"/>
</dbReference>
<dbReference type="PANTHER" id="PTHR31147">
    <property type="entry name" value="ACYL TRANSFERASE 4"/>
    <property type="match status" value="1"/>
</dbReference>
<reference evidence="3" key="2">
    <citation type="submission" date="2025-08" db="UniProtKB">
        <authorList>
            <consortium name="RefSeq"/>
        </authorList>
    </citation>
    <scope>IDENTIFICATION</scope>
    <source>
        <tissue evidence="3">Leaf</tissue>
    </source>
</reference>
<comment type="similarity">
    <text evidence="1">Belongs to the plant acyltransferase family.</text>
</comment>
<dbReference type="RefSeq" id="XP_031399103.1">
    <property type="nucleotide sequence ID" value="XM_031543243.1"/>
</dbReference>
<dbReference type="Pfam" id="PF02458">
    <property type="entry name" value="Transferase"/>
    <property type="match status" value="1"/>
</dbReference>
<protein>
    <submittedName>
        <fullName evidence="3">Myricetin 3-O-glucosyl 1,2-rhamnoside 6'-O-caffeoyltransferase AT1</fullName>
    </submittedName>
</protein>
<dbReference type="InterPro" id="IPR050898">
    <property type="entry name" value="Plant_acyltransferase"/>
</dbReference>
<evidence type="ECO:0000256" key="1">
    <source>
        <dbReference type="ARBA" id="ARBA00009861"/>
    </source>
</evidence>